<proteinExistence type="predicted"/>
<dbReference type="PROSITE" id="PS50011">
    <property type="entry name" value="PROTEIN_KINASE_DOM"/>
    <property type="match status" value="1"/>
</dbReference>
<gene>
    <name evidence="12" type="primary">Contig18986.g20136</name>
    <name evidence="12" type="ORF">STYLEM_6971</name>
</gene>
<dbReference type="Gene3D" id="1.10.510.10">
    <property type="entry name" value="Transferase(Phosphotransferase) domain 1"/>
    <property type="match status" value="1"/>
</dbReference>
<dbReference type="InterPro" id="IPR045270">
    <property type="entry name" value="STKc_AGC"/>
</dbReference>
<feature type="compositionally biased region" description="Basic and acidic residues" evidence="10">
    <location>
        <begin position="762"/>
        <end position="771"/>
    </location>
</feature>
<evidence type="ECO:0000256" key="9">
    <source>
        <dbReference type="PROSITE-ProRule" id="PRU10141"/>
    </source>
</evidence>
<feature type="domain" description="Protein kinase" evidence="11">
    <location>
        <begin position="460"/>
        <end position="708"/>
    </location>
</feature>
<dbReference type="PROSITE" id="PS50088">
    <property type="entry name" value="ANK_REPEAT"/>
    <property type="match status" value="2"/>
</dbReference>
<dbReference type="Pfam" id="PF12796">
    <property type="entry name" value="Ank_2"/>
    <property type="match status" value="1"/>
</dbReference>
<evidence type="ECO:0000256" key="1">
    <source>
        <dbReference type="ARBA" id="ARBA00011245"/>
    </source>
</evidence>
<dbReference type="Proteomes" id="UP000039865">
    <property type="component" value="Unassembled WGS sequence"/>
</dbReference>
<evidence type="ECO:0000259" key="11">
    <source>
        <dbReference type="PROSITE" id="PS50011"/>
    </source>
</evidence>
<dbReference type="EMBL" id="CCKQ01006682">
    <property type="protein sequence ID" value="CDW78002.1"/>
    <property type="molecule type" value="Genomic_DNA"/>
</dbReference>
<dbReference type="Pfam" id="PF13637">
    <property type="entry name" value="Ank_4"/>
    <property type="match status" value="1"/>
</dbReference>
<feature type="region of interest" description="Disordered" evidence="10">
    <location>
        <begin position="730"/>
        <end position="776"/>
    </location>
</feature>
<dbReference type="CDD" id="cd05123">
    <property type="entry name" value="STKc_AGC"/>
    <property type="match status" value="1"/>
</dbReference>
<dbReference type="SMART" id="SM00248">
    <property type="entry name" value="ANK"/>
    <property type="match status" value="2"/>
</dbReference>
<dbReference type="GO" id="GO:0005524">
    <property type="term" value="F:ATP binding"/>
    <property type="evidence" value="ECO:0007669"/>
    <property type="project" value="UniProtKB-UniRule"/>
</dbReference>
<dbReference type="SMART" id="SM00220">
    <property type="entry name" value="S_TKc"/>
    <property type="match status" value="1"/>
</dbReference>
<keyword evidence="2" id="KW-0723">Serine/threonine-protein kinase</keyword>
<dbReference type="PANTHER" id="PTHR24351">
    <property type="entry name" value="RIBOSOMAL PROTEIN S6 KINASE"/>
    <property type="match status" value="1"/>
</dbReference>
<evidence type="ECO:0000256" key="8">
    <source>
        <dbReference type="PROSITE-ProRule" id="PRU00023"/>
    </source>
</evidence>
<keyword evidence="13" id="KW-1185">Reference proteome</keyword>
<dbReference type="GO" id="GO:0004674">
    <property type="term" value="F:protein serine/threonine kinase activity"/>
    <property type="evidence" value="ECO:0007669"/>
    <property type="project" value="UniProtKB-KW"/>
</dbReference>
<dbReference type="InterPro" id="IPR002110">
    <property type="entry name" value="Ankyrin_rpt"/>
</dbReference>
<reference evidence="12 13" key="1">
    <citation type="submission" date="2014-06" db="EMBL/GenBank/DDBJ databases">
        <authorList>
            <person name="Swart Estienne"/>
        </authorList>
    </citation>
    <scope>NUCLEOTIDE SEQUENCE [LARGE SCALE GENOMIC DNA]</scope>
    <source>
        <strain evidence="12 13">130c</strain>
    </source>
</reference>
<evidence type="ECO:0000313" key="13">
    <source>
        <dbReference type="Proteomes" id="UP000039865"/>
    </source>
</evidence>
<keyword evidence="7 9" id="KW-0067">ATP-binding</keyword>
<organism evidence="12 13">
    <name type="scientific">Stylonychia lemnae</name>
    <name type="common">Ciliate</name>
    <dbReference type="NCBI Taxonomy" id="5949"/>
    <lineage>
        <taxon>Eukaryota</taxon>
        <taxon>Sar</taxon>
        <taxon>Alveolata</taxon>
        <taxon>Ciliophora</taxon>
        <taxon>Intramacronucleata</taxon>
        <taxon>Spirotrichea</taxon>
        <taxon>Stichotrichia</taxon>
        <taxon>Sporadotrichida</taxon>
        <taxon>Oxytrichidae</taxon>
        <taxon>Stylonychinae</taxon>
        <taxon>Stylonychia</taxon>
    </lineage>
</organism>
<evidence type="ECO:0000256" key="4">
    <source>
        <dbReference type="ARBA" id="ARBA00022679"/>
    </source>
</evidence>
<dbReference type="SUPFAM" id="SSF48403">
    <property type="entry name" value="Ankyrin repeat"/>
    <property type="match status" value="1"/>
</dbReference>
<evidence type="ECO:0000256" key="5">
    <source>
        <dbReference type="ARBA" id="ARBA00022741"/>
    </source>
</evidence>
<dbReference type="InterPro" id="IPR008271">
    <property type="entry name" value="Ser/Thr_kinase_AS"/>
</dbReference>
<dbReference type="PROSITE" id="PS00108">
    <property type="entry name" value="PROTEIN_KINASE_ST"/>
    <property type="match status" value="1"/>
</dbReference>
<evidence type="ECO:0000256" key="10">
    <source>
        <dbReference type="SAM" id="MobiDB-lite"/>
    </source>
</evidence>
<feature type="binding site" evidence="9">
    <location>
        <position position="487"/>
    </location>
    <ligand>
        <name>ATP</name>
        <dbReference type="ChEBI" id="CHEBI:30616"/>
    </ligand>
</feature>
<dbReference type="Gene3D" id="1.25.40.20">
    <property type="entry name" value="Ankyrin repeat-containing domain"/>
    <property type="match status" value="1"/>
</dbReference>
<accession>A0A078A8X8</accession>
<feature type="region of interest" description="Disordered" evidence="10">
    <location>
        <begin position="184"/>
        <end position="213"/>
    </location>
</feature>
<keyword evidence="8" id="KW-0040">ANK repeat</keyword>
<evidence type="ECO:0000256" key="3">
    <source>
        <dbReference type="ARBA" id="ARBA00022553"/>
    </source>
</evidence>
<dbReference type="InterPro" id="IPR017441">
    <property type="entry name" value="Protein_kinase_ATP_BS"/>
</dbReference>
<evidence type="ECO:0000256" key="2">
    <source>
        <dbReference type="ARBA" id="ARBA00022527"/>
    </source>
</evidence>
<name>A0A078A8X8_STYLE</name>
<dbReference type="InParanoid" id="A0A078A8X8"/>
<comment type="subunit">
    <text evidence="1">Monomer.</text>
</comment>
<protein>
    <submittedName>
        <fullName evidence="12">Protein kinase domain containing protein</fullName>
    </submittedName>
</protein>
<dbReference type="Gene3D" id="3.30.200.20">
    <property type="entry name" value="Phosphorylase Kinase, domain 1"/>
    <property type="match status" value="1"/>
</dbReference>
<evidence type="ECO:0000256" key="6">
    <source>
        <dbReference type="ARBA" id="ARBA00022777"/>
    </source>
</evidence>
<evidence type="ECO:0000313" key="12">
    <source>
        <dbReference type="EMBL" id="CDW78002.1"/>
    </source>
</evidence>
<dbReference type="PROSITE" id="PS50297">
    <property type="entry name" value="ANK_REP_REGION"/>
    <property type="match status" value="2"/>
</dbReference>
<keyword evidence="3" id="KW-0597">Phosphoprotein</keyword>
<dbReference type="FunFam" id="1.10.510.10:FF:000571">
    <property type="entry name" value="Maternal embryonic leucine zipper kinase"/>
    <property type="match status" value="1"/>
</dbReference>
<dbReference type="Pfam" id="PF00069">
    <property type="entry name" value="Pkinase"/>
    <property type="match status" value="1"/>
</dbReference>
<dbReference type="AlphaFoldDB" id="A0A078A8X8"/>
<dbReference type="InterPro" id="IPR000719">
    <property type="entry name" value="Prot_kinase_dom"/>
</dbReference>
<dbReference type="OrthoDB" id="1668230at2759"/>
<keyword evidence="6 12" id="KW-0418">Kinase</keyword>
<dbReference type="PROSITE" id="PS00107">
    <property type="entry name" value="PROTEIN_KINASE_ATP"/>
    <property type="match status" value="1"/>
</dbReference>
<feature type="repeat" description="ANK" evidence="8">
    <location>
        <begin position="348"/>
        <end position="380"/>
    </location>
</feature>
<keyword evidence="4" id="KW-0808">Transferase</keyword>
<sequence>MTVTSPDKKLDRTVFRPPKLIKVKKSQNQYQNRTKIDEVESPTKTSCLNISINKKSQEKSFHRQVTINDDLDYGLQRYQSSIKIPDDYSQYEKSPKFSRMQSKNFEQKLKSKKHIKSMKAKSGNRMQKFNKMISFNLELELQDLNSRLLRISRIRESQKVFNHYLQSGQYKGSGSTPHFSRLVTFKDKQQQSPKQKGRKQMRFGSDDQQQSQGDIEQFQSAYFTIKESRPELFKADKAFQQIKVDGFMENLTSDMQLMAQLHEGLDVVPNSQKAKTSLNKNENSKVKVDELINNNKGVWEKWWSNKLKSSQAMINNAKKGNFEEVAKLIDSNYNDDLGASINYQEPQTGFTALHYATKQGDLKIINLLIQNTADVMVQDGKGQTALHIACQRGDLEAYKLLTQRCYQAINCVDVAKKTPLDYAIEGKHTIIIEFDKQLTFTLFSHQSGDLGQYKLKPQDFEHLMPLGRGAFGEVILVKKEEQYFAMKIMKKRKFNGLINLVLTEKEIQRKVMSKFIVSLKYAFQTFDKLYIVSEYCAGGDMRGLLSQKQRLSESEARLYLAEILTAIEELHKHGIIHRDIKLDNILLDKDGHIKITDFGLSKEGMFEKKLTNTMLGGGRSYQIPEVINEHGYDKSVDLYLFGLLAYEIMTGTPAFPPDVPDLEDRILRSDYKIPMQLTPESRDMVQRLIVTNPEGRLSIRQLKKHPFFKSIDWKMVSEFKQKMPKPYIRPIEKSNLPMDANDSDEEEEDNRSYEEAGGPQRNQEEEIKTVDDGGGDYYVYDEKSNKFVTHDINSDPFSDVNNMTRVPNFSYAGDQDALRFQKQGVIQK</sequence>
<keyword evidence="5 9" id="KW-0547">Nucleotide-binding</keyword>
<dbReference type="InterPro" id="IPR036770">
    <property type="entry name" value="Ankyrin_rpt-contain_sf"/>
</dbReference>
<dbReference type="InterPro" id="IPR011009">
    <property type="entry name" value="Kinase-like_dom_sf"/>
</dbReference>
<dbReference type="SUPFAM" id="SSF56112">
    <property type="entry name" value="Protein kinase-like (PK-like)"/>
    <property type="match status" value="1"/>
</dbReference>
<evidence type="ECO:0000256" key="7">
    <source>
        <dbReference type="ARBA" id="ARBA00022840"/>
    </source>
</evidence>
<feature type="repeat" description="ANK" evidence="8">
    <location>
        <begin position="381"/>
        <end position="404"/>
    </location>
</feature>